<dbReference type="AlphaFoldDB" id="A0A8J3QJI8"/>
<comment type="caution">
    <text evidence="3">The sequence shown here is derived from an EMBL/GenBank/DDBJ whole genome shotgun (WGS) entry which is preliminary data.</text>
</comment>
<organism evidence="3 4">
    <name type="scientific">Rhizocola hellebori</name>
    <dbReference type="NCBI Taxonomy" id="1392758"/>
    <lineage>
        <taxon>Bacteria</taxon>
        <taxon>Bacillati</taxon>
        <taxon>Actinomycetota</taxon>
        <taxon>Actinomycetes</taxon>
        <taxon>Micromonosporales</taxon>
        <taxon>Micromonosporaceae</taxon>
        <taxon>Rhizocola</taxon>
    </lineage>
</organism>
<feature type="transmembrane region" description="Helical" evidence="2">
    <location>
        <begin position="116"/>
        <end position="133"/>
    </location>
</feature>
<evidence type="ECO:0000256" key="2">
    <source>
        <dbReference type="SAM" id="Phobius"/>
    </source>
</evidence>
<reference evidence="3" key="1">
    <citation type="submission" date="2021-01" db="EMBL/GenBank/DDBJ databases">
        <title>Whole genome shotgun sequence of Rhizocola hellebori NBRC 109834.</title>
        <authorList>
            <person name="Komaki H."/>
            <person name="Tamura T."/>
        </authorList>
    </citation>
    <scope>NUCLEOTIDE SEQUENCE</scope>
    <source>
        <strain evidence="3">NBRC 109834</strain>
    </source>
</reference>
<name>A0A8J3QJI8_9ACTN</name>
<evidence type="ECO:0008006" key="5">
    <source>
        <dbReference type="Google" id="ProtNLM"/>
    </source>
</evidence>
<keyword evidence="4" id="KW-1185">Reference proteome</keyword>
<feature type="region of interest" description="Disordered" evidence="1">
    <location>
        <begin position="277"/>
        <end position="305"/>
    </location>
</feature>
<feature type="transmembrane region" description="Helical" evidence="2">
    <location>
        <begin position="36"/>
        <end position="54"/>
    </location>
</feature>
<dbReference type="RefSeq" id="WP_203914013.1">
    <property type="nucleotide sequence ID" value="NZ_BONY01000090.1"/>
</dbReference>
<dbReference type="EMBL" id="BONY01000090">
    <property type="protein sequence ID" value="GIH10296.1"/>
    <property type="molecule type" value="Genomic_DNA"/>
</dbReference>
<keyword evidence="2" id="KW-1133">Transmembrane helix</keyword>
<evidence type="ECO:0000313" key="4">
    <source>
        <dbReference type="Proteomes" id="UP000612899"/>
    </source>
</evidence>
<evidence type="ECO:0000256" key="1">
    <source>
        <dbReference type="SAM" id="MobiDB-lite"/>
    </source>
</evidence>
<accession>A0A8J3QJI8</accession>
<proteinExistence type="predicted"/>
<feature type="transmembrane region" description="Helical" evidence="2">
    <location>
        <begin position="90"/>
        <end position="110"/>
    </location>
</feature>
<gene>
    <name evidence="3" type="ORF">Rhe02_83630</name>
</gene>
<dbReference type="Proteomes" id="UP000612899">
    <property type="component" value="Unassembled WGS sequence"/>
</dbReference>
<feature type="compositionally biased region" description="Polar residues" evidence="1">
    <location>
        <begin position="287"/>
        <end position="296"/>
    </location>
</feature>
<evidence type="ECO:0000313" key="3">
    <source>
        <dbReference type="EMBL" id="GIH10296.1"/>
    </source>
</evidence>
<sequence>MRKSSSRAGWFRSPGSAPVTLVATTVYTNYRRNAKVAFCVCTAVVGLLVAAILSATVHPILALFGGLTLGALVGSVAWAVARVWPVIRMVWWWTPELAVLIVFCSAFTMLAESTSVTVRVIVLALVIGVPAVIRPVRRFLVALVWCLIVRHRLRVCFSDVIKSNQHGSLPLILWARPTPIGERVWIFLRPGLSKADLVARLERLAVVCWATSVMVEQPGSNAAYLRIDIKRREVLTRKVKSPLVDQLPESAAEVKVQRSLIPNGLNLDEVPLVRYKPNSAKKPVQKDNGSAATTRQSMEEDDPWI</sequence>
<feature type="transmembrane region" description="Helical" evidence="2">
    <location>
        <begin position="60"/>
        <end position="81"/>
    </location>
</feature>
<protein>
    <recommendedName>
        <fullName evidence="5">Transmembrane protein</fullName>
    </recommendedName>
</protein>
<keyword evidence="2" id="KW-0812">Transmembrane</keyword>
<keyword evidence="2" id="KW-0472">Membrane</keyword>